<accession>X0X7S3</accession>
<protein>
    <submittedName>
        <fullName evidence="1">Uncharacterized protein</fullName>
    </submittedName>
</protein>
<feature type="non-terminal residue" evidence="1">
    <location>
        <position position="1"/>
    </location>
</feature>
<feature type="non-terminal residue" evidence="1">
    <location>
        <position position="250"/>
    </location>
</feature>
<organism evidence="1">
    <name type="scientific">marine sediment metagenome</name>
    <dbReference type="NCBI Taxonomy" id="412755"/>
    <lineage>
        <taxon>unclassified sequences</taxon>
        <taxon>metagenomes</taxon>
        <taxon>ecological metagenomes</taxon>
    </lineage>
</organism>
<sequence>PEQTAAETAPIGMLRPYLDLITKSYTQWQEHISERYKDDPEKLERYGVAERITGIKNLRVTTWMGKTEDLVKEYIKKNFPAKTEEEVSSIYNFIFGISDLYRLDDEPILRALVKDLLLDGRTSLAYQIIEKTLEFSPTDPKLSEIITPLLPYFSDKEALIRFLPPVAQHVQSLKLLLEPLSGETLTEVLMCADTLFSHNSCYLKRCSTWIGMTIMLKFKEEKCLRENREIFRFISSDFLAQVLIPLYMDT</sequence>
<gene>
    <name evidence="1" type="ORF">S01H1_65691</name>
</gene>
<name>X0X7S3_9ZZZZ</name>
<comment type="caution">
    <text evidence="1">The sequence shown here is derived from an EMBL/GenBank/DDBJ whole genome shotgun (WGS) entry which is preliminary data.</text>
</comment>
<dbReference type="EMBL" id="BARS01043383">
    <property type="protein sequence ID" value="GAG39090.1"/>
    <property type="molecule type" value="Genomic_DNA"/>
</dbReference>
<evidence type="ECO:0000313" key="1">
    <source>
        <dbReference type="EMBL" id="GAG39090.1"/>
    </source>
</evidence>
<proteinExistence type="predicted"/>
<dbReference type="AlphaFoldDB" id="X0X7S3"/>
<reference evidence="1" key="1">
    <citation type="journal article" date="2014" name="Front. Microbiol.">
        <title>High frequency of phylogenetically diverse reductive dehalogenase-homologous genes in deep subseafloor sedimentary metagenomes.</title>
        <authorList>
            <person name="Kawai M."/>
            <person name="Futagami T."/>
            <person name="Toyoda A."/>
            <person name="Takaki Y."/>
            <person name="Nishi S."/>
            <person name="Hori S."/>
            <person name="Arai W."/>
            <person name="Tsubouchi T."/>
            <person name="Morono Y."/>
            <person name="Uchiyama I."/>
            <person name="Ito T."/>
            <person name="Fujiyama A."/>
            <person name="Inagaki F."/>
            <person name="Takami H."/>
        </authorList>
    </citation>
    <scope>NUCLEOTIDE SEQUENCE</scope>
    <source>
        <strain evidence="1">Expedition CK06-06</strain>
    </source>
</reference>